<keyword evidence="2" id="KW-1185">Reference proteome</keyword>
<dbReference type="EMBL" id="CADEAL010003279">
    <property type="protein sequence ID" value="CAB1444058.1"/>
    <property type="molecule type" value="Genomic_DNA"/>
</dbReference>
<dbReference type="Proteomes" id="UP001153269">
    <property type="component" value="Unassembled WGS sequence"/>
</dbReference>
<reference evidence="1" key="1">
    <citation type="submission" date="2020-03" db="EMBL/GenBank/DDBJ databases">
        <authorList>
            <person name="Weist P."/>
        </authorList>
    </citation>
    <scope>NUCLEOTIDE SEQUENCE</scope>
</reference>
<dbReference type="AlphaFoldDB" id="A0A9N7YY00"/>
<accession>A0A9N7YY00</accession>
<name>A0A9N7YY00_PLEPL</name>
<evidence type="ECO:0000313" key="1">
    <source>
        <dbReference type="EMBL" id="CAB1444058.1"/>
    </source>
</evidence>
<organism evidence="1 2">
    <name type="scientific">Pleuronectes platessa</name>
    <name type="common">European plaice</name>
    <dbReference type="NCBI Taxonomy" id="8262"/>
    <lineage>
        <taxon>Eukaryota</taxon>
        <taxon>Metazoa</taxon>
        <taxon>Chordata</taxon>
        <taxon>Craniata</taxon>
        <taxon>Vertebrata</taxon>
        <taxon>Euteleostomi</taxon>
        <taxon>Actinopterygii</taxon>
        <taxon>Neopterygii</taxon>
        <taxon>Teleostei</taxon>
        <taxon>Neoteleostei</taxon>
        <taxon>Acanthomorphata</taxon>
        <taxon>Carangaria</taxon>
        <taxon>Pleuronectiformes</taxon>
        <taxon>Pleuronectoidei</taxon>
        <taxon>Pleuronectidae</taxon>
        <taxon>Pleuronectes</taxon>
    </lineage>
</organism>
<protein>
    <submittedName>
        <fullName evidence="1">Uncharacterized protein</fullName>
    </submittedName>
</protein>
<sequence>MAQSVHTERFLLTDSTWVQTTTVEGRSHLREERHLASVSLMKKWTFEGLSSDTLPRNDPTRLSFHLGLLSFPHHYPSCSPPTFHHAPSAAVHARAADVSHCALAAHVGTRGRRFDRQRLLQASDTMNRQAARRTHVGPEELTRF</sequence>
<proteinExistence type="predicted"/>
<gene>
    <name evidence="1" type="ORF">PLEPLA_LOCUS31774</name>
</gene>
<comment type="caution">
    <text evidence="1">The sequence shown here is derived from an EMBL/GenBank/DDBJ whole genome shotgun (WGS) entry which is preliminary data.</text>
</comment>
<evidence type="ECO:0000313" key="2">
    <source>
        <dbReference type="Proteomes" id="UP001153269"/>
    </source>
</evidence>